<keyword evidence="4 5" id="KW-0342">GTP-binding</keyword>
<dbReference type="RefSeq" id="WP_021054918.1">
    <property type="nucleotide sequence ID" value="NZ_KE356561.1"/>
</dbReference>
<proteinExistence type="inferred from homology"/>
<keyword evidence="3 5" id="KW-0547">Nucleotide-binding</keyword>
<feature type="region of interest" description="Disordered" evidence="6">
    <location>
        <begin position="59"/>
        <end position="107"/>
    </location>
</feature>
<evidence type="ECO:0000256" key="2">
    <source>
        <dbReference type="ARBA" id="ARBA00022695"/>
    </source>
</evidence>
<evidence type="ECO:0000313" key="7">
    <source>
        <dbReference type="EMBL" id="ERG95441.1"/>
    </source>
</evidence>
<protein>
    <recommendedName>
        <fullName evidence="5">2-phospho-L-lactate guanylyltransferase</fullName>
        <shortName evidence="5">LP guanylyltransferase</shortName>
        <ecNumber evidence="5">2.7.7.68</ecNumber>
    </recommendedName>
</protein>
<dbReference type="Gene3D" id="6.10.140.50">
    <property type="match status" value="1"/>
</dbReference>
<accession>U1PSV2</accession>
<evidence type="ECO:0000256" key="5">
    <source>
        <dbReference type="HAMAP-Rule" id="MF_02114"/>
    </source>
</evidence>
<comment type="function">
    <text evidence="5">Guanylyltransferase that catalyzes the activation of (2S)-2-phospholactate (2-PL) as (2S)-lactyl-2-diphospho-5'-guanosine, via the condensation of 2-PL with GTP. It is involved in the biosynthesis of coenzyme F420, a hydride carrier cofactor.</text>
</comment>
<keyword evidence="1 5" id="KW-0808">Transferase</keyword>
<dbReference type="Proteomes" id="UP000030710">
    <property type="component" value="Unassembled WGS sequence"/>
</dbReference>
<dbReference type="PANTHER" id="PTHR40392:SF1">
    <property type="entry name" value="2-PHOSPHO-L-LACTATE GUANYLYLTRANSFERASE"/>
    <property type="match status" value="1"/>
</dbReference>
<dbReference type="eggNOG" id="arCOG04472">
    <property type="taxonomic scope" value="Archaea"/>
</dbReference>
<dbReference type="EMBL" id="KE356561">
    <property type="protein sequence ID" value="ERG95441.1"/>
    <property type="molecule type" value="Genomic_DNA"/>
</dbReference>
<dbReference type="HAMAP" id="MF_02114">
    <property type="entry name" value="CofC"/>
    <property type="match status" value="1"/>
</dbReference>
<evidence type="ECO:0000256" key="4">
    <source>
        <dbReference type="ARBA" id="ARBA00023134"/>
    </source>
</evidence>
<dbReference type="Gene3D" id="3.90.550.10">
    <property type="entry name" value="Spore Coat Polysaccharide Biosynthesis Protein SpsA, Chain A"/>
    <property type="match status" value="1"/>
</dbReference>
<organism evidence="7 8">
    <name type="scientific">Haloquadratum walsbyi J07HQW2</name>
    <dbReference type="NCBI Taxonomy" id="1238425"/>
    <lineage>
        <taxon>Archaea</taxon>
        <taxon>Methanobacteriati</taxon>
        <taxon>Methanobacteriota</taxon>
        <taxon>Stenosarchaea group</taxon>
        <taxon>Halobacteria</taxon>
        <taxon>Halobacteriales</taxon>
        <taxon>Haloferacaceae</taxon>
        <taxon>Haloquadratum</taxon>
    </lineage>
</organism>
<dbReference type="PANTHER" id="PTHR40392">
    <property type="entry name" value="2-PHOSPHO-L-LACTATE GUANYLYLTRANSFERASE"/>
    <property type="match status" value="1"/>
</dbReference>
<evidence type="ECO:0000256" key="6">
    <source>
        <dbReference type="SAM" id="MobiDB-lite"/>
    </source>
</evidence>
<evidence type="ECO:0000256" key="3">
    <source>
        <dbReference type="ARBA" id="ARBA00022741"/>
    </source>
</evidence>
<dbReference type="HOGENOM" id="CLU_076569_2_0_2"/>
<evidence type="ECO:0000256" key="1">
    <source>
        <dbReference type="ARBA" id="ARBA00022679"/>
    </source>
</evidence>
<dbReference type="EC" id="2.7.7.68" evidence="5"/>
<comment type="similarity">
    <text evidence="5">Belongs to the CofC family.</text>
</comment>
<dbReference type="STRING" id="1238425.J07HQW2_01898"/>
<dbReference type="SUPFAM" id="SSF53448">
    <property type="entry name" value="Nucleotide-diphospho-sugar transferases"/>
    <property type="match status" value="1"/>
</dbReference>
<dbReference type="InterPro" id="IPR002835">
    <property type="entry name" value="CofC"/>
</dbReference>
<feature type="compositionally biased region" description="Polar residues" evidence="6">
    <location>
        <begin position="69"/>
        <end position="85"/>
    </location>
</feature>
<keyword evidence="2 5" id="KW-0548">Nucleotidyltransferase</keyword>
<dbReference type="UniPathway" id="UPA00071"/>
<dbReference type="InterPro" id="IPR029044">
    <property type="entry name" value="Nucleotide-diphossugar_trans"/>
</dbReference>
<dbReference type="GO" id="GO:0005525">
    <property type="term" value="F:GTP binding"/>
    <property type="evidence" value="ECO:0007669"/>
    <property type="project" value="UniProtKB-KW"/>
</dbReference>
<comment type="catalytic activity">
    <reaction evidence="5">
        <text>(2S)-2-phospholactate + GTP + H(+) = (2S)-lactyl-2-diphospho-5'-guanosine + diphosphate</text>
        <dbReference type="Rhea" id="RHEA:63424"/>
        <dbReference type="ChEBI" id="CHEBI:15378"/>
        <dbReference type="ChEBI" id="CHEBI:33019"/>
        <dbReference type="ChEBI" id="CHEBI:37565"/>
        <dbReference type="ChEBI" id="CHEBI:59435"/>
        <dbReference type="ChEBI" id="CHEBI:59906"/>
        <dbReference type="EC" id="2.7.7.68"/>
    </reaction>
</comment>
<dbReference type="AlphaFoldDB" id="U1PSV2"/>
<comment type="subunit">
    <text evidence="5">Homodimer.</text>
</comment>
<dbReference type="GO" id="GO:0043814">
    <property type="term" value="F:phospholactate guanylyltransferase activity"/>
    <property type="evidence" value="ECO:0007669"/>
    <property type="project" value="UniProtKB-EC"/>
</dbReference>
<name>U1PSV2_9EURY</name>
<dbReference type="NCBIfam" id="TIGR03552">
    <property type="entry name" value="F420_cofC"/>
    <property type="match status" value="1"/>
</dbReference>
<sequence>MHVIVPYTDISPKTRLDSTLTASERSAFAQAMLYDVISALQANGHTVELLTPTKTVTHARKRVNESDNTDITAETTEMRSASTPAHETAVEQDAESDTHWSQSPTSAVSITPEVVMMILGGSSDSDGEMSIQHRNNHKDTTQDGIQPNQITVTTDDRALTPAVNGCLNRLSDPKAQFGELAVVMADLALITPTAIERLFAREGDVVLAPGRGGGTNAIVIRHPSFTVNYHGASYQDHHQIAVDASLSVGVIDSMRLGTDIDEPTDLPEVLFHNSGMASEWLQSVGIKLSLDDDTGRVGITHQRNRADED</sequence>
<reference evidence="7 8" key="1">
    <citation type="journal article" date="2013" name="PLoS ONE">
        <title>Assembly-driven community genomics of a hypersaline microbial ecosystem.</title>
        <authorList>
            <person name="Podell S."/>
            <person name="Ugalde J.A."/>
            <person name="Narasingarao P."/>
            <person name="Banfield J.F."/>
            <person name="Heidelberg K.B."/>
            <person name="Allen E.E."/>
        </authorList>
    </citation>
    <scope>NUCLEOTIDE SEQUENCE [LARGE SCALE GENOMIC DNA]</scope>
    <source>
        <strain evidence="8">J07HQW2</strain>
    </source>
</reference>
<gene>
    <name evidence="5" type="primary">cofC</name>
    <name evidence="7" type="ORF">J07HQW2_01898</name>
</gene>
<evidence type="ECO:0000313" key="8">
    <source>
        <dbReference type="Proteomes" id="UP000030710"/>
    </source>
</evidence>
<dbReference type="Pfam" id="PF01983">
    <property type="entry name" value="CofC"/>
    <property type="match status" value="2"/>
</dbReference>
<comment type="pathway">
    <text evidence="5">Cofactor biosynthesis; coenzyme F420 biosynthesis.</text>
</comment>
<dbReference type="GO" id="GO:0052645">
    <property type="term" value="P:F420-0 metabolic process"/>
    <property type="evidence" value="ECO:0007669"/>
    <property type="project" value="UniProtKB-UniRule"/>
</dbReference>